<dbReference type="AlphaFoldDB" id="A0A0F9P581"/>
<comment type="caution">
    <text evidence="1">The sequence shown here is derived from an EMBL/GenBank/DDBJ whole genome shotgun (WGS) entry which is preliminary data.</text>
</comment>
<protein>
    <submittedName>
        <fullName evidence="1">Uncharacterized protein</fullName>
    </submittedName>
</protein>
<organism evidence="1">
    <name type="scientific">marine sediment metagenome</name>
    <dbReference type="NCBI Taxonomy" id="412755"/>
    <lineage>
        <taxon>unclassified sequences</taxon>
        <taxon>metagenomes</taxon>
        <taxon>ecological metagenomes</taxon>
    </lineage>
</organism>
<proteinExistence type="predicted"/>
<accession>A0A0F9P581</accession>
<sequence length="58" mass="6757">MTAMAEEWIHKCDQMPEGLEMVRSGRCWALRNSETGYTSDVALYWCSDCKRKLPRGEE</sequence>
<evidence type="ECO:0000313" key="1">
    <source>
        <dbReference type="EMBL" id="KKM88612.1"/>
    </source>
</evidence>
<dbReference type="EMBL" id="LAZR01006935">
    <property type="protein sequence ID" value="KKM88612.1"/>
    <property type="molecule type" value="Genomic_DNA"/>
</dbReference>
<gene>
    <name evidence="1" type="ORF">LCGC14_1257040</name>
</gene>
<name>A0A0F9P581_9ZZZZ</name>
<reference evidence="1" key="1">
    <citation type="journal article" date="2015" name="Nature">
        <title>Complex archaea that bridge the gap between prokaryotes and eukaryotes.</title>
        <authorList>
            <person name="Spang A."/>
            <person name="Saw J.H."/>
            <person name="Jorgensen S.L."/>
            <person name="Zaremba-Niedzwiedzka K."/>
            <person name="Martijn J."/>
            <person name="Lind A.E."/>
            <person name="van Eijk R."/>
            <person name="Schleper C."/>
            <person name="Guy L."/>
            <person name="Ettema T.J."/>
        </authorList>
    </citation>
    <scope>NUCLEOTIDE SEQUENCE</scope>
</reference>